<evidence type="ECO:0000256" key="2">
    <source>
        <dbReference type="ARBA" id="ARBA00023002"/>
    </source>
</evidence>
<dbReference type="HOGENOM" id="CLU_018354_4_4_1"/>
<dbReference type="Proteomes" id="UP000054538">
    <property type="component" value="Unassembled WGS sequence"/>
</dbReference>
<dbReference type="Pfam" id="PF01565">
    <property type="entry name" value="FAD_binding_4"/>
    <property type="match status" value="1"/>
</dbReference>
<dbReference type="InterPro" id="IPR036318">
    <property type="entry name" value="FAD-bd_PCMH-like_sf"/>
</dbReference>
<feature type="chain" id="PRO_5002208785" description="FAD-binding PCMH-type domain-containing protein" evidence="3">
    <location>
        <begin position="19"/>
        <end position="570"/>
    </location>
</feature>
<evidence type="ECO:0000256" key="1">
    <source>
        <dbReference type="ARBA" id="ARBA00005466"/>
    </source>
</evidence>
<dbReference type="EMBL" id="KN825293">
    <property type="protein sequence ID" value="KIK92300.1"/>
    <property type="molecule type" value="Genomic_DNA"/>
</dbReference>
<keyword evidence="2" id="KW-0560">Oxidoreductase</keyword>
<feature type="domain" description="FAD-binding PCMH-type" evidence="4">
    <location>
        <begin position="121"/>
        <end position="304"/>
    </location>
</feature>
<feature type="signal peptide" evidence="3">
    <location>
        <begin position="1"/>
        <end position="18"/>
    </location>
</feature>
<dbReference type="GO" id="GO:0016491">
    <property type="term" value="F:oxidoreductase activity"/>
    <property type="evidence" value="ECO:0007669"/>
    <property type="project" value="UniProtKB-KW"/>
</dbReference>
<evidence type="ECO:0000313" key="5">
    <source>
        <dbReference type="EMBL" id="KIK92300.1"/>
    </source>
</evidence>
<dbReference type="PANTHER" id="PTHR13878:SF91">
    <property type="entry name" value="FAD BINDING DOMAIN PROTEIN (AFU_ORTHOLOGUE AFUA_6G12070)-RELATED"/>
    <property type="match status" value="1"/>
</dbReference>
<dbReference type="InterPro" id="IPR050432">
    <property type="entry name" value="FAD-linked_Oxidoreductases_BP"/>
</dbReference>
<dbReference type="InParanoid" id="A0A0D0E4Q6"/>
<name>A0A0D0E4Q6_9AGAM</name>
<dbReference type="InterPro" id="IPR016166">
    <property type="entry name" value="FAD-bd_PCMH"/>
</dbReference>
<dbReference type="InterPro" id="IPR006094">
    <property type="entry name" value="Oxid_FAD_bind_N"/>
</dbReference>
<dbReference type="PANTHER" id="PTHR13878">
    <property type="entry name" value="GULONOLACTONE OXIDASE"/>
    <property type="match status" value="1"/>
</dbReference>
<dbReference type="OrthoDB" id="9983560at2759"/>
<reference evidence="5 6" key="1">
    <citation type="submission" date="2014-04" db="EMBL/GenBank/DDBJ databases">
        <authorList>
            <consortium name="DOE Joint Genome Institute"/>
            <person name="Kuo A."/>
            <person name="Kohler A."/>
            <person name="Jargeat P."/>
            <person name="Nagy L.G."/>
            <person name="Floudas D."/>
            <person name="Copeland A."/>
            <person name="Barry K.W."/>
            <person name="Cichocki N."/>
            <person name="Veneault-Fourrey C."/>
            <person name="LaButti K."/>
            <person name="Lindquist E.A."/>
            <person name="Lipzen A."/>
            <person name="Lundell T."/>
            <person name="Morin E."/>
            <person name="Murat C."/>
            <person name="Sun H."/>
            <person name="Tunlid A."/>
            <person name="Henrissat B."/>
            <person name="Grigoriev I.V."/>
            <person name="Hibbett D.S."/>
            <person name="Martin F."/>
            <person name="Nordberg H.P."/>
            <person name="Cantor M.N."/>
            <person name="Hua S.X."/>
        </authorList>
    </citation>
    <scope>NUCLEOTIDE SEQUENCE [LARGE SCALE GENOMIC DNA]</scope>
    <source>
        <strain evidence="5 6">Ve08.2h10</strain>
    </source>
</reference>
<comment type="similarity">
    <text evidence="1">Belongs to the oxygen-dependent FAD-linked oxidoreductase family.</text>
</comment>
<proteinExistence type="inferred from homology"/>
<dbReference type="InterPro" id="IPR012951">
    <property type="entry name" value="BBE"/>
</dbReference>
<dbReference type="Gene3D" id="3.30.465.10">
    <property type="match status" value="2"/>
</dbReference>
<evidence type="ECO:0000313" key="6">
    <source>
        <dbReference type="Proteomes" id="UP000054538"/>
    </source>
</evidence>
<accession>A0A0D0E4Q6</accession>
<evidence type="ECO:0000259" key="4">
    <source>
        <dbReference type="PROSITE" id="PS51387"/>
    </source>
</evidence>
<dbReference type="STRING" id="930991.A0A0D0E4Q6"/>
<reference evidence="6" key="2">
    <citation type="submission" date="2015-01" db="EMBL/GenBank/DDBJ databases">
        <title>Evolutionary Origins and Diversification of the Mycorrhizal Mutualists.</title>
        <authorList>
            <consortium name="DOE Joint Genome Institute"/>
            <consortium name="Mycorrhizal Genomics Consortium"/>
            <person name="Kohler A."/>
            <person name="Kuo A."/>
            <person name="Nagy L.G."/>
            <person name="Floudas D."/>
            <person name="Copeland A."/>
            <person name="Barry K.W."/>
            <person name="Cichocki N."/>
            <person name="Veneault-Fourrey C."/>
            <person name="LaButti K."/>
            <person name="Lindquist E.A."/>
            <person name="Lipzen A."/>
            <person name="Lundell T."/>
            <person name="Morin E."/>
            <person name="Murat C."/>
            <person name="Riley R."/>
            <person name="Ohm R."/>
            <person name="Sun H."/>
            <person name="Tunlid A."/>
            <person name="Henrissat B."/>
            <person name="Grigoriev I.V."/>
            <person name="Hibbett D.S."/>
            <person name="Martin F."/>
        </authorList>
    </citation>
    <scope>NUCLEOTIDE SEQUENCE [LARGE SCALE GENOMIC DNA]</scope>
    <source>
        <strain evidence="6">Ve08.2h10</strain>
    </source>
</reference>
<dbReference type="SUPFAM" id="SSF56176">
    <property type="entry name" value="FAD-binding/transporter-associated domain-like"/>
    <property type="match status" value="1"/>
</dbReference>
<organism evidence="5 6">
    <name type="scientific">Paxillus rubicundulus Ve08.2h10</name>
    <dbReference type="NCBI Taxonomy" id="930991"/>
    <lineage>
        <taxon>Eukaryota</taxon>
        <taxon>Fungi</taxon>
        <taxon>Dikarya</taxon>
        <taxon>Basidiomycota</taxon>
        <taxon>Agaricomycotina</taxon>
        <taxon>Agaricomycetes</taxon>
        <taxon>Agaricomycetidae</taxon>
        <taxon>Boletales</taxon>
        <taxon>Paxilineae</taxon>
        <taxon>Paxillaceae</taxon>
        <taxon>Paxillus</taxon>
    </lineage>
</organism>
<keyword evidence="6" id="KW-1185">Reference proteome</keyword>
<dbReference type="PROSITE" id="PS51387">
    <property type="entry name" value="FAD_PCMH"/>
    <property type="match status" value="1"/>
</dbReference>
<dbReference type="GO" id="GO:0071949">
    <property type="term" value="F:FAD binding"/>
    <property type="evidence" value="ECO:0007669"/>
    <property type="project" value="InterPro"/>
</dbReference>
<evidence type="ECO:0000256" key="3">
    <source>
        <dbReference type="SAM" id="SignalP"/>
    </source>
</evidence>
<keyword evidence="3" id="KW-0732">Signal</keyword>
<dbReference type="InterPro" id="IPR016169">
    <property type="entry name" value="FAD-bd_PCMH_sub2"/>
</dbReference>
<dbReference type="AlphaFoldDB" id="A0A0D0E4Q6"/>
<gene>
    <name evidence="5" type="ORF">PAXRUDRAFT_830077</name>
</gene>
<dbReference type="Pfam" id="PF08031">
    <property type="entry name" value="BBE"/>
    <property type="match status" value="1"/>
</dbReference>
<protein>
    <recommendedName>
        <fullName evidence="4">FAD-binding PCMH-type domain-containing protein</fullName>
    </recommendedName>
</protein>
<sequence length="570" mass="61556">MKVFTTFSLLLTCRLATAWRSHRGCLCTSDQSCWPNASEFSQLQTQVSQPLVYPSPTASACYPTSDPSGNCTEVIEQRTNGTWRSSMPGSMEAPNLETFVFKNGTIDACYPNTTITGTCGQGRVPVIGVDARSVADIQAGVKFAVKHHLKLVIKNTGHDYLGRSAARGSFVVWTHNMKNITFNPTFVAQGAPENETYDAVTLGAGVQWGEAYAAVNQSRRTIVGGSAASIGAAGGWLAGGGHSALSPTYGLGVDNAIEISVVLSTGEHLTVNNYQNPDLFWALRGGGGSTYGIVTSVTYRTYPPVPAQKYLFRANVTNSSAMQELVGELLRSQPQFTDDGWGGYGSMNNHTLFFFYAAPNMTRETANATTQAFTNYARSLEPYGITSTAMLLSVPSWYDFFEEVFATVASGGANTMVTSRLLSRGTVATEYAAIAEVLISCGAVFGTVAGGKVNQIDPDSAGLNPSWRNAVVETLCKITWEDGASSTEIQRMVDEFKEVIAVMHALTPLDGSYFGEASLFEIDWKKTFFGSHYSTLKSIKDKYDPLNIFVVAEGVGSEDWNKELTCRSRT</sequence>